<dbReference type="RefSeq" id="WP_050726263.1">
    <property type="nucleotide sequence ID" value="NZ_CP012332.1"/>
</dbReference>
<protein>
    <recommendedName>
        <fullName evidence="3">arsenite-transporting ATPase</fullName>
        <ecNumber evidence="3">7.3.2.7</ecNumber>
    </recommendedName>
</protein>
<keyword evidence="6" id="KW-1185">Reference proteome</keyword>
<evidence type="ECO:0000259" key="4">
    <source>
        <dbReference type="Pfam" id="PF02374"/>
    </source>
</evidence>
<evidence type="ECO:0000313" key="5">
    <source>
        <dbReference type="EMBL" id="AKU92036.1"/>
    </source>
</evidence>
<evidence type="ECO:0000256" key="3">
    <source>
        <dbReference type="ARBA" id="ARBA00066752"/>
    </source>
</evidence>
<dbReference type="Proteomes" id="UP000055590">
    <property type="component" value="Chromosome"/>
</dbReference>
<dbReference type="KEGG" id="vin:AKJ08_2423"/>
<dbReference type="PANTHER" id="PTHR10803">
    <property type="entry name" value="ARSENICAL PUMP-DRIVING ATPASE ARSENITE-TRANSLOCATING ATPASE"/>
    <property type="match status" value="1"/>
</dbReference>
<evidence type="ECO:0000256" key="2">
    <source>
        <dbReference type="ARBA" id="ARBA00052296"/>
    </source>
</evidence>
<comment type="similarity">
    <text evidence="1">Belongs to the arsA ATPase family.</text>
</comment>
<accession>A0A0K1PF36</accession>
<dbReference type="Gene3D" id="3.40.50.300">
    <property type="entry name" value="P-loop containing nucleotide triphosphate hydrolases"/>
    <property type="match status" value="1"/>
</dbReference>
<dbReference type="STRING" id="1391653.AKJ08_2423"/>
<dbReference type="GO" id="GO:0015446">
    <property type="term" value="F:ATPase-coupled arsenite transmembrane transporter activity"/>
    <property type="evidence" value="ECO:0007669"/>
    <property type="project" value="UniProtKB-EC"/>
</dbReference>
<feature type="domain" description="ArsA/GET3 Anion-transporting ATPase-like" evidence="4">
    <location>
        <begin position="8"/>
        <end position="162"/>
    </location>
</feature>
<evidence type="ECO:0000256" key="1">
    <source>
        <dbReference type="ARBA" id="ARBA00011040"/>
    </source>
</evidence>
<dbReference type="Pfam" id="PF02374">
    <property type="entry name" value="ArsA_ATPase"/>
    <property type="match status" value="1"/>
</dbReference>
<dbReference type="InterPro" id="IPR025723">
    <property type="entry name" value="ArsA/GET3_ATPase-like"/>
</dbReference>
<evidence type="ECO:0000313" key="6">
    <source>
        <dbReference type="Proteomes" id="UP000055590"/>
    </source>
</evidence>
<name>A0A0K1PF36_9BACT</name>
<sequence length="309" mass="33100">MEHLLDRRLVLVTGKGGVGKSTVSAALALVAARAGKRAVVCEIEGPSAVAPLLGATGHGHAPRPIGEGVELAVLTAEEGLRSYLADRIRLPGIVDLVFKQPAVSKFFRAAPAFAEMGILYSISKLLDEKDARGRPAWDHVIVDLPASGHAVGMLEAPFIGKRIFLAGPVRHLCESMERMLLDHDLATCAVVTLPEELPVNEALELAAKLRDRGLRVEAVLANAVESEPLEPEEHALVEKLRALEHRPLLEGVAVAARRAARGRAILGRLTKGLRKAPVPISFRLERGRELVKAIAQELETAATPAGNRL</sequence>
<reference evidence="5 6" key="1">
    <citation type="submission" date="2015-08" db="EMBL/GenBank/DDBJ databases">
        <authorList>
            <person name="Babu N.S."/>
            <person name="Beckwith C.J."/>
            <person name="Beseler K.G."/>
            <person name="Brison A."/>
            <person name="Carone J.V."/>
            <person name="Caskin T.P."/>
            <person name="Diamond M."/>
            <person name="Durham M.E."/>
            <person name="Foxe J.M."/>
            <person name="Go M."/>
            <person name="Henderson B.A."/>
            <person name="Jones I.B."/>
            <person name="McGettigan J.A."/>
            <person name="Micheletti S.J."/>
            <person name="Nasrallah M.E."/>
            <person name="Ortiz D."/>
            <person name="Piller C.R."/>
            <person name="Privatt S.R."/>
            <person name="Schneider S.L."/>
            <person name="Sharp S."/>
            <person name="Smith T.C."/>
            <person name="Stanton J.D."/>
            <person name="Ullery H.E."/>
            <person name="Wilson R.J."/>
            <person name="Serrano M.G."/>
            <person name="Buck G."/>
            <person name="Lee V."/>
            <person name="Wang Y."/>
            <person name="Carvalho R."/>
            <person name="Voegtly L."/>
            <person name="Shi R."/>
            <person name="Duckworth R."/>
            <person name="Johnson A."/>
            <person name="Loviza R."/>
            <person name="Walstead R."/>
            <person name="Shah Z."/>
            <person name="Kiflezghi M."/>
            <person name="Wade K."/>
            <person name="Ball S.L."/>
            <person name="Bradley K.W."/>
            <person name="Asai D.J."/>
            <person name="Bowman C.A."/>
            <person name="Russell D.A."/>
            <person name="Pope W.H."/>
            <person name="Jacobs-Sera D."/>
            <person name="Hendrix R.W."/>
            <person name="Hatfull G.F."/>
        </authorList>
    </citation>
    <scope>NUCLEOTIDE SEQUENCE [LARGE SCALE GENOMIC DNA]</scope>
    <source>
        <strain evidence="5 6">DSM 27710</strain>
    </source>
</reference>
<dbReference type="SUPFAM" id="SSF52540">
    <property type="entry name" value="P-loop containing nucleoside triphosphate hydrolases"/>
    <property type="match status" value="1"/>
</dbReference>
<dbReference type="AlphaFoldDB" id="A0A0K1PF36"/>
<comment type="catalytic activity">
    <reaction evidence="2">
        <text>arsenite(in) + ATP + H2O = arsenite(out) + ADP + phosphate + H(+)</text>
        <dbReference type="Rhea" id="RHEA:11348"/>
        <dbReference type="ChEBI" id="CHEBI:15377"/>
        <dbReference type="ChEBI" id="CHEBI:15378"/>
        <dbReference type="ChEBI" id="CHEBI:29242"/>
        <dbReference type="ChEBI" id="CHEBI:30616"/>
        <dbReference type="ChEBI" id="CHEBI:43474"/>
        <dbReference type="ChEBI" id="CHEBI:456216"/>
        <dbReference type="EC" id="7.3.2.7"/>
    </reaction>
</comment>
<dbReference type="PANTHER" id="PTHR10803:SF3">
    <property type="entry name" value="ATPASE GET3"/>
    <property type="match status" value="1"/>
</dbReference>
<dbReference type="InterPro" id="IPR027417">
    <property type="entry name" value="P-loop_NTPase"/>
</dbReference>
<dbReference type="PATRIC" id="fig|1391653.3.peg.2526"/>
<dbReference type="EMBL" id="CP012332">
    <property type="protein sequence ID" value="AKU92036.1"/>
    <property type="molecule type" value="Genomic_DNA"/>
</dbReference>
<dbReference type="GO" id="GO:0005524">
    <property type="term" value="F:ATP binding"/>
    <property type="evidence" value="ECO:0007669"/>
    <property type="project" value="InterPro"/>
</dbReference>
<dbReference type="EC" id="7.3.2.7" evidence="3"/>
<dbReference type="GO" id="GO:0016887">
    <property type="term" value="F:ATP hydrolysis activity"/>
    <property type="evidence" value="ECO:0007669"/>
    <property type="project" value="InterPro"/>
</dbReference>
<proteinExistence type="inferred from homology"/>
<organism evidence="5 6">
    <name type="scientific">Vulgatibacter incomptus</name>
    <dbReference type="NCBI Taxonomy" id="1391653"/>
    <lineage>
        <taxon>Bacteria</taxon>
        <taxon>Pseudomonadati</taxon>
        <taxon>Myxococcota</taxon>
        <taxon>Myxococcia</taxon>
        <taxon>Myxococcales</taxon>
        <taxon>Cystobacterineae</taxon>
        <taxon>Vulgatibacteraceae</taxon>
        <taxon>Vulgatibacter</taxon>
    </lineage>
</organism>
<gene>
    <name evidence="5" type="ORF">AKJ08_2423</name>
</gene>
<dbReference type="InterPro" id="IPR016300">
    <property type="entry name" value="ATPase_ArsA/GET3"/>
</dbReference>